<dbReference type="EMBL" id="PEZF01000061">
    <property type="protein sequence ID" value="PIS16833.1"/>
    <property type="molecule type" value="Genomic_DNA"/>
</dbReference>
<feature type="region of interest" description="Disordered" evidence="1">
    <location>
        <begin position="34"/>
        <end position="63"/>
    </location>
</feature>
<evidence type="ECO:0000256" key="1">
    <source>
        <dbReference type="SAM" id="MobiDB-lite"/>
    </source>
</evidence>
<name>A0A2H0WVY9_9BACT</name>
<gene>
    <name evidence="2" type="ORF">COT61_01870</name>
</gene>
<dbReference type="AlphaFoldDB" id="A0A2H0WVY9"/>
<comment type="caution">
    <text evidence="2">The sequence shown here is derived from an EMBL/GenBank/DDBJ whole genome shotgun (WGS) entry which is preliminary data.</text>
</comment>
<proteinExistence type="predicted"/>
<evidence type="ECO:0000313" key="2">
    <source>
        <dbReference type="EMBL" id="PIS16833.1"/>
    </source>
</evidence>
<sequence>MIFRNVILGGMFWLKSELILEKIRKTSDSLARCRRASESPASQDSQRPQKISEETGRRKFLTT</sequence>
<feature type="compositionally biased region" description="Polar residues" evidence="1">
    <location>
        <begin position="39"/>
        <end position="49"/>
    </location>
</feature>
<organism evidence="2 3">
    <name type="scientific">Candidatus Portnoybacteria bacterium CG09_land_8_20_14_0_10_44_13</name>
    <dbReference type="NCBI Taxonomy" id="1974811"/>
    <lineage>
        <taxon>Bacteria</taxon>
        <taxon>Candidatus Portnoyibacteriota</taxon>
    </lineage>
</organism>
<protein>
    <submittedName>
        <fullName evidence="2">Uncharacterized protein</fullName>
    </submittedName>
</protein>
<dbReference type="Proteomes" id="UP000229080">
    <property type="component" value="Unassembled WGS sequence"/>
</dbReference>
<feature type="non-terminal residue" evidence="2">
    <location>
        <position position="63"/>
    </location>
</feature>
<evidence type="ECO:0000313" key="3">
    <source>
        <dbReference type="Proteomes" id="UP000229080"/>
    </source>
</evidence>
<reference evidence="3" key="1">
    <citation type="submission" date="2017-09" db="EMBL/GenBank/DDBJ databases">
        <title>Depth-based differentiation of microbial function through sediment-hosted aquifers and enrichment of novel symbionts in the deep terrestrial subsurface.</title>
        <authorList>
            <person name="Probst A.J."/>
            <person name="Ladd B."/>
            <person name="Jarett J.K."/>
            <person name="Geller-Mcgrath D.E."/>
            <person name="Sieber C.M.K."/>
            <person name="Emerson J.B."/>
            <person name="Anantharaman K."/>
            <person name="Thomas B.C."/>
            <person name="Malmstrom R."/>
            <person name="Stieglmeier M."/>
            <person name="Klingl A."/>
            <person name="Woyke T."/>
            <person name="Ryan C.M."/>
            <person name="Banfield J.F."/>
        </authorList>
    </citation>
    <scope>NUCLEOTIDE SEQUENCE [LARGE SCALE GENOMIC DNA]</scope>
</reference>
<accession>A0A2H0WVY9</accession>